<reference evidence="2 3" key="1">
    <citation type="journal article" date="2015" name="Nature">
        <title>rRNA introns, odd ribosomes, and small enigmatic genomes across a large radiation of phyla.</title>
        <authorList>
            <person name="Brown C.T."/>
            <person name="Hug L.A."/>
            <person name="Thomas B.C."/>
            <person name="Sharon I."/>
            <person name="Castelle C.J."/>
            <person name="Singh A."/>
            <person name="Wilkins M.J."/>
            <person name="Williams K.H."/>
            <person name="Banfield J.F."/>
        </authorList>
    </citation>
    <scope>NUCLEOTIDE SEQUENCE [LARGE SCALE GENOMIC DNA]</scope>
</reference>
<dbReference type="InterPro" id="IPR052747">
    <property type="entry name" value="TA_system_RelE_toxin"/>
</dbReference>
<organism evidence="2 3">
    <name type="scientific">Candidatus Woesebacteria bacterium GW2011_GWA2_33_28</name>
    <dbReference type="NCBI Taxonomy" id="1618561"/>
    <lineage>
        <taxon>Bacteria</taxon>
        <taxon>Candidatus Woeseibacteriota</taxon>
    </lineage>
</organism>
<evidence type="ECO:0000313" key="3">
    <source>
        <dbReference type="Proteomes" id="UP000033995"/>
    </source>
</evidence>
<name>A0A0G0CW77_9BACT</name>
<dbReference type="EMBL" id="LBOZ01000003">
    <property type="protein sequence ID" value="KKP47622.1"/>
    <property type="molecule type" value="Genomic_DNA"/>
</dbReference>
<comment type="caution">
    <text evidence="2">The sequence shown here is derived from an EMBL/GenBank/DDBJ whole genome shotgun (WGS) entry which is preliminary data.</text>
</comment>
<protein>
    <submittedName>
        <fullName evidence="2">Plasmid stabilization system</fullName>
    </submittedName>
</protein>
<dbReference type="Pfam" id="PF05016">
    <property type="entry name" value="ParE_toxin"/>
    <property type="match status" value="1"/>
</dbReference>
<dbReference type="AlphaFoldDB" id="A0A0G0CW77"/>
<evidence type="ECO:0000256" key="1">
    <source>
        <dbReference type="ARBA" id="ARBA00022649"/>
    </source>
</evidence>
<sequence>MRLTITSHAEKQIKKLPKSIQIIITSKIRNLINSSFEDLEKLSGYKNYYKARTGTYRIIFVKFTNEVEIILVAHRKEVYNLLARL</sequence>
<dbReference type="Proteomes" id="UP000033995">
    <property type="component" value="Unassembled WGS sequence"/>
</dbReference>
<gene>
    <name evidence="2" type="ORF">UR38_C0003G0027</name>
</gene>
<dbReference type="InterPro" id="IPR035093">
    <property type="entry name" value="RelE/ParE_toxin_dom_sf"/>
</dbReference>
<dbReference type="PANTHER" id="PTHR38813:SF1">
    <property type="entry name" value="TOXIN RELE1-RELATED"/>
    <property type="match status" value="1"/>
</dbReference>
<dbReference type="PANTHER" id="PTHR38813">
    <property type="match status" value="1"/>
</dbReference>
<dbReference type="InterPro" id="IPR007712">
    <property type="entry name" value="RelE/ParE_toxin"/>
</dbReference>
<proteinExistence type="predicted"/>
<accession>A0A0G0CW77</accession>
<keyword evidence="1" id="KW-1277">Toxin-antitoxin system</keyword>
<evidence type="ECO:0000313" key="2">
    <source>
        <dbReference type="EMBL" id="KKP47622.1"/>
    </source>
</evidence>
<dbReference type="SUPFAM" id="SSF143011">
    <property type="entry name" value="RelE-like"/>
    <property type="match status" value="1"/>
</dbReference>
<dbReference type="Gene3D" id="3.30.2310.20">
    <property type="entry name" value="RelE-like"/>
    <property type="match status" value="1"/>
</dbReference>